<sequence>MRRVAEPEGEAWLQKHLHILQPANPAAGEVTAHTMGNEELWMGGVVILSTIWRGH</sequence>
<reference evidence="1 2" key="1">
    <citation type="submission" date="2014-04" db="EMBL/GenBank/DDBJ databases">
        <authorList>
            <consortium name="DOE Joint Genome Institute"/>
            <person name="Kuo A."/>
            <person name="Tarkka M."/>
            <person name="Buscot F."/>
            <person name="Kohler A."/>
            <person name="Nagy L.G."/>
            <person name="Floudas D."/>
            <person name="Copeland A."/>
            <person name="Barry K.W."/>
            <person name="Cichocki N."/>
            <person name="Veneault-Fourrey C."/>
            <person name="LaButti K."/>
            <person name="Lindquist E.A."/>
            <person name="Lipzen A."/>
            <person name="Lundell T."/>
            <person name="Morin E."/>
            <person name="Murat C."/>
            <person name="Sun H."/>
            <person name="Tunlid A."/>
            <person name="Henrissat B."/>
            <person name="Grigoriev I.V."/>
            <person name="Hibbett D.S."/>
            <person name="Martin F."/>
            <person name="Nordberg H.P."/>
            <person name="Cantor M.N."/>
            <person name="Hua S.X."/>
        </authorList>
    </citation>
    <scope>NUCLEOTIDE SEQUENCE [LARGE SCALE GENOMIC DNA]</scope>
    <source>
        <strain evidence="1 2">F 1598</strain>
    </source>
</reference>
<organism evidence="1 2">
    <name type="scientific">Piloderma croceum (strain F 1598)</name>
    <dbReference type="NCBI Taxonomy" id="765440"/>
    <lineage>
        <taxon>Eukaryota</taxon>
        <taxon>Fungi</taxon>
        <taxon>Dikarya</taxon>
        <taxon>Basidiomycota</taxon>
        <taxon>Agaricomycotina</taxon>
        <taxon>Agaricomycetes</taxon>
        <taxon>Agaricomycetidae</taxon>
        <taxon>Atheliales</taxon>
        <taxon>Atheliaceae</taxon>
        <taxon>Piloderma</taxon>
    </lineage>
</organism>
<dbReference type="Proteomes" id="UP000054166">
    <property type="component" value="Unassembled WGS sequence"/>
</dbReference>
<reference evidence="2" key="2">
    <citation type="submission" date="2015-01" db="EMBL/GenBank/DDBJ databases">
        <title>Evolutionary Origins and Diversification of the Mycorrhizal Mutualists.</title>
        <authorList>
            <consortium name="DOE Joint Genome Institute"/>
            <consortium name="Mycorrhizal Genomics Consortium"/>
            <person name="Kohler A."/>
            <person name="Kuo A."/>
            <person name="Nagy L.G."/>
            <person name="Floudas D."/>
            <person name="Copeland A."/>
            <person name="Barry K.W."/>
            <person name="Cichocki N."/>
            <person name="Veneault-Fourrey C."/>
            <person name="LaButti K."/>
            <person name="Lindquist E.A."/>
            <person name="Lipzen A."/>
            <person name="Lundell T."/>
            <person name="Morin E."/>
            <person name="Murat C."/>
            <person name="Riley R."/>
            <person name="Ohm R."/>
            <person name="Sun H."/>
            <person name="Tunlid A."/>
            <person name="Henrissat B."/>
            <person name="Grigoriev I.V."/>
            <person name="Hibbett D.S."/>
            <person name="Martin F."/>
        </authorList>
    </citation>
    <scope>NUCLEOTIDE SEQUENCE [LARGE SCALE GENOMIC DNA]</scope>
    <source>
        <strain evidence="2">F 1598</strain>
    </source>
</reference>
<keyword evidence="2" id="KW-1185">Reference proteome</keyword>
<dbReference type="InParanoid" id="A0A0C3GPE1"/>
<accession>A0A0C3GPE1</accession>
<gene>
    <name evidence="1" type="ORF">PILCRDRAFT_810473</name>
</gene>
<proteinExistence type="predicted"/>
<dbReference type="EMBL" id="KN832970">
    <property type="protein sequence ID" value="KIM92421.1"/>
    <property type="molecule type" value="Genomic_DNA"/>
</dbReference>
<dbReference type="HOGENOM" id="CLU_3033157_0_0_1"/>
<name>A0A0C3GPE1_PILCF</name>
<dbReference type="AlphaFoldDB" id="A0A0C3GPE1"/>
<evidence type="ECO:0000313" key="1">
    <source>
        <dbReference type="EMBL" id="KIM92421.1"/>
    </source>
</evidence>
<evidence type="ECO:0000313" key="2">
    <source>
        <dbReference type="Proteomes" id="UP000054166"/>
    </source>
</evidence>
<protein>
    <submittedName>
        <fullName evidence="1">Uncharacterized protein</fullName>
    </submittedName>
</protein>